<evidence type="ECO:0000313" key="4">
    <source>
        <dbReference type="Proteomes" id="UP001430848"/>
    </source>
</evidence>
<evidence type="ECO:0000256" key="2">
    <source>
        <dbReference type="SAM" id="SignalP"/>
    </source>
</evidence>
<evidence type="ECO:0000256" key="1">
    <source>
        <dbReference type="SAM" id="MobiDB-lite"/>
    </source>
</evidence>
<feature type="signal peptide" evidence="2">
    <location>
        <begin position="1"/>
        <end position="17"/>
    </location>
</feature>
<dbReference type="PANTHER" id="PTHR42039">
    <property type="entry name" value="PUTATIVE (AFU_ORTHOLOGUE AFUA_3G02940)-RELATED"/>
    <property type="match status" value="1"/>
</dbReference>
<dbReference type="PANTHER" id="PTHR42039:SF1">
    <property type="entry name" value="PUTATIVE (AFU_ORTHOLOGUE AFUA_3G02940)-RELATED"/>
    <property type="match status" value="1"/>
</dbReference>
<name>A0ABR1NTK7_DIAER</name>
<dbReference type="Pfam" id="PF25312">
    <property type="entry name" value="Allergen_Asp_f_4"/>
    <property type="match status" value="1"/>
</dbReference>
<dbReference type="Proteomes" id="UP001430848">
    <property type="component" value="Unassembled WGS sequence"/>
</dbReference>
<evidence type="ECO:0008006" key="5">
    <source>
        <dbReference type="Google" id="ProtNLM"/>
    </source>
</evidence>
<feature type="region of interest" description="Disordered" evidence="1">
    <location>
        <begin position="87"/>
        <end position="122"/>
    </location>
</feature>
<keyword evidence="2" id="KW-0732">Signal</keyword>
<dbReference type="EMBL" id="JAKNSF020000113">
    <property type="protein sequence ID" value="KAK7714722.1"/>
    <property type="molecule type" value="Genomic_DNA"/>
</dbReference>
<gene>
    <name evidence="3" type="ORF">SLS63_011613</name>
</gene>
<accession>A0ABR1NTK7</accession>
<protein>
    <recommendedName>
        <fullName evidence="5">Allergen Asp f 4</fullName>
    </recommendedName>
</protein>
<evidence type="ECO:0000313" key="3">
    <source>
        <dbReference type="EMBL" id="KAK7714722.1"/>
    </source>
</evidence>
<dbReference type="InterPro" id="IPR038903">
    <property type="entry name" value="Allergen_Asp_f_4"/>
</dbReference>
<comment type="caution">
    <text evidence="3">The sequence shown here is derived from an EMBL/GenBank/DDBJ whole genome shotgun (WGS) entry which is preliminary data.</text>
</comment>
<organism evidence="3 4">
    <name type="scientific">Diaporthe eres</name>
    <name type="common">Phomopsis oblonga</name>
    <dbReference type="NCBI Taxonomy" id="83184"/>
    <lineage>
        <taxon>Eukaryota</taxon>
        <taxon>Fungi</taxon>
        <taxon>Dikarya</taxon>
        <taxon>Ascomycota</taxon>
        <taxon>Pezizomycotina</taxon>
        <taxon>Sordariomycetes</taxon>
        <taxon>Sordariomycetidae</taxon>
        <taxon>Diaporthales</taxon>
        <taxon>Diaporthaceae</taxon>
        <taxon>Diaporthe</taxon>
        <taxon>Diaporthe eres species complex</taxon>
    </lineage>
</organism>
<sequence>MARLTSLLLLGAIGASAHPSGHARFHNKQRSQNQERAIGDVINAVIDGVAVSWVQTEDYGAAATPAIVADKPKANAVANANVAAVATPAPSSATPSSTPTPASSSAAPKSTSGSDSTSTGEGITEFTSFTDLCSAAKAKRATLDQIKYAGNTGSSTDYGCNKVLLANSDLASEYNNTAKFFGGSADMYCLIWNKIGADGGINGFFGLEATTFTLPAGSEQYVAFDKNSQGGGACFKGASESDVEKTSYGAIAGTWAEWDFENESNNGWSGYDASAIVAQAAGLAVTGMEICAENAPDALCSTITSGGSSFVNAYRAVDADADGIGGQVSGPMKINIDLSGF</sequence>
<feature type="chain" id="PRO_5047443674" description="Allergen Asp f 4" evidence="2">
    <location>
        <begin position="18"/>
        <end position="341"/>
    </location>
</feature>
<reference evidence="3 4" key="1">
    <citation type="submission" date="2024-02" db="EMBL/GenBank/DDBJ databases">
        <title>De novo assembly and annotation of 12 fungi associated with fruit tree decline syndrome in Ontario, Canada.</title>
        <authorList>
            <person name="Sulman M."/>
            <person name="Ellouze W."/>
            <person name="Ilyukhin E."/>
        </authorList>
    </citation>
    <scope>NUCLEOTIDE SEQUENCE [LARGE SCALE GENOMIC DNA]</scope>
    <source>
        <strain evidence="3 4">M169</strain>
    </source>
</reference>
<proteinExistence type="predicted"/>
<keyword evidence="4" id="KW-1185">Reference proteome</keyword>